<gene>
    <name evidence="2" type="ORF">MSZNOR_0208</name>
</gene>
<evidence type="ECO:0000256" key="1">
    <source>
        <dbReference type="SAM" id="MobiDB-lite"/>
    </source>
</evidence>
<name>A0ABN8WWH8_9GAMM</name>
<feature type="region of interest" description="Disordered" evidence="1">
    <location>
        <begin position="1"/>
        <end position="20"/>
    </location>
</feature>
<organism evidence="2 3">
    <name type="scientific">Methylocaldum szegediense</name>
    <dbReference type="NCBI Taxonomy" id="73780"/>
    <lineage>
        <taxon>Bacteria</taxon>
        <taxon>Pseudomonadati</taxon>
        <taxon>Pseudomonadota</taxon>
        <taxon>Gammaproteobacteria</taxon>
        <taxon>Methylococcales</taxon>
        <taxon>Methylococcaceae</taxon>
        <taxon>Methylocaldum</taxon>
    </lineage>
</organism>
<sequence length="175" mass="19625">MHVNRLDGDQRRKRGGVFQDQLAHQPRVGQRIVGVHQNTATSDALAPARYLHDALPVGLRITGGGLRTGRKNIYRIETDASFSIEISRCAGTLKLRHKAFLGLVVSDRWLKSARYARGGYSCYRPGNQIDRITRFLDSVSMNLGKSIRIVAQAAYSYKRLTVRFAHSYVYLCSGT</sequence>
<dbReference type="EMBL" id="OX458333">
    <property type="protein sequence ID" value="CAI8727273.1"/>
    <property type="molecule type" value="Genomic_DNA"/>
</dbReference>
<dbReference type="Proteomes" id="UP001162030">
    <property type="component" value="Chromosome"/>
</dbReference>
<evidence type="ECO:0008006" key="4">
    <source>
        <dbReference type="Google" id="ProtNLM"/>
    </source>
</evidence>
<evidence type="ECO:0000313" key="3">
    <source>
        <dbReference type="Proteomes" id="UP001162030"/>
    </source>
</evidence>
<keyword evidence="3" id="KW-1185">Reference proteome</keyword>
<evidence type="ECO:0000313" key="2">
    <source>
        <dbReference type="EMBL" id="CAI8727273.1"/>
    </source>
</evidence>
<accession>A0ABN8WWH8</accession>
<feature type="compositionally biased region" description="Basic and acidic residues" evidence="1">
    <location>
        <begin position="1"/>
        <end position="10"/>
    </location>
</feature>
<reference evidence="2 3" key="1">
    <citation type="submission" date="2023-03" db="EMBL/GenBank/DDBJ databases">
        <authorList>
            <person name="Pearce D."/>
        </authorList>
    </citation>
    <scope>NUCLEOTIDE SEQUENCE [LARGE SCALE GENOMIC DNA]</scope>
    <source>
        <strain evidence="2">Msz</strain>
    </source>
</reference>
<protein>
    <recommendedName>
        <fullName evidence="4">Transposase DDE domain-containing protein</fullName>
    </recommendedName>
</protein>
<proteinExistence type="predicted"/>